<dbReference type="OrthoDB" id="7477068at2759"/>
<organism evidence="3 4">
    <name type="scientific">Paramuricea clavata</name>
    <name type="common">Red gorgonian</name>
    <name type="synonym">Violescent sea-whip</name>
    <dbReference type="NCBI Taxonomy" id="317549"/>
    <lineage>
        <taxon>Eukaryota</taxon>
        <taxon>Metazoa</taxon>
        <taxon>Cnidaria</taxon>
        <taxon>Anthozoa</taxon>
        <taxon>Octocorallia</taxon>
        <taxon>Malacalcyonacea</taxon>
        <taxon>Plexauridae</taxon>
        <taxon>Paramuricea</taxon>
    </lineage>
</organism>
<evidence type="ECO:0000256" key="1">
    <source>
        <dbReference type="ARBA" id="ARBA00023125"/>
    </source>
</evidence>
<feature type="region of interest" description="Disordered" evidence="2">
    <location>
        <begin position="390"/>
        <end position="424"/>
    </location>
</feature>
<dbReference type="PROSITE" id="PS51253">
    <property type="entry name" value="HTH_CENPB"/>
    <property type="match status" value="1"/>
</dbReference>
<evidence type="ECO:0000313" key="4">
    <source>
        <dbReference type="Proteomes" id="UP001152795"/>
    </source>
</evidence>
<keyword evidence="1" id="KW-0238">DNA-binding</keyword>
<gene>
    <name evidence="3" type="ORF">PACLA_8A043861</name>
</gene>
<evidence type="ECO:0000256" key="2">
    <source>
        <dbReference type="SAM" id="MobiDB-lite"/>
    </source>
</evidence>
<dbReference type="PANTHER" id="PTHR19303:SF74">
    <property type="entry name" value="POGO TRANSPOSABLE ELEMENT WITH KRAB DOMAIN"/>
    <property type="match status" value="1"/>
</dbReference>
<dbReference type="GO" id="GO:0005634">
    <property type="term" value="C:nucleus"/>
    <property type="evidence" value="ECO:0007669"/>
    <property type="project" value="TreeGrafter"/>
</dbReference>
<dbReference type="InterPro" id="IPR006600">
    <property type="entry name" value="HTH_CenpB_DNA-bd_dom"/>
</dbReference>
<accession>A0A7D9HMU0</accession>
<reference evidence="3" key="1">
    <citation type="submission" date="2020-04" db="EMBL/GenBank/DDBJ databases">
        <authorList>
            <person name="Alioto T."/>
            <person name="Alioto T."/>
            <person name="Gomez Garrido J."/>
        </authorList>
    </citation>
    <scope>NUCLEOTIDE SEQUENCE</scope>
    <source>
        <strain evidence="3">A484AB</strain>
    </source>
</reference>
<dbReference type="InterPro" id="IPR004875">
    <property type="entry name" value="DDE_SF_endonuclease_dom"/>
</dbReference>
<dbReference type="EMBL" id="CACRXK020001411">
    <property type="protein sequence ID" value="CAB3988957.1"/>
    <property type="molecule type" value="Genomic_DNA"/>
</dbReference>
<sequence length="424" mass="47841">MECQVRTNTSNVTDKSEKYLRAMKDVKDGGLSTRKAAEKWGLKRTALLSRINGKVAYNRCKGPSPILTKSEEIADWLIEMSNRGFGVSKSDLLQTVKNFLDKDSRSTPFKNNKPGNKWFESYMKRNPQVKVQKARPLEKKKARITQEDVDKWFSEYQEFLLKKDLMDQPGQIWNCDETEFDLNGCVGKVIGPSKQKEAPYHVMSGNRECITMLLCFNASGQWMPPYFIFPGKRIPVTYNPLEGGVDGSVFSMTESGYMNTQTFYMLLANHFIPNLPPKRPVLLLVDSHDSHLDLATFELVEKKLHSLIKSGIYPLDKSEVSKGLLGPSNQSFDANQRVDKDSTSPSLQAFEALDAALSTPSQAKYRHRIEEGCDLNGSPTFSAWNKLYKSTNPSHVHHDGKGETSQRESETSQGSQHAEKAQKP</sequence>
<dbReference type="AlphaFoldDB" id="A0A7D9HMU0"/>
<dbReference type="GO" id="GO:0003677">
    <property type="term" value="F:DNA binding"/>
    <property type="evidence" value="ECO:0007669"/>
    <property type="project" value="UniProtKB-KW"/>
</dbReference>
<proteinExistence type="predicted"/>
<dbReference type="InterPro" id="IPR050863">
    <property type="entry name" value="CenT-Element_Derived"/>
</dbReference>
<dbReference type="Proteomes" id="UP001152795">
    <property type="component" value="Unassembled WGS sequence"/>
</dbReference>
<dbReference type="Pfam" id="PF03184">
    <property type="entry name" value="DDE_1"/>
    <property type="match status" value="1"/>
</dbReference>
<feature type="compositionally biased region" description="Basic and acidic residues" evidence="2">
    <location>
        <begin position="396"/>
        <end position="410"/>
    </location>
</feature>
<dbReference type="Pfam" id="PF03221">
    <property type="entry name" value="HTH_Tnp_Tc5"/>
    <property type="match status" value="1"/>
</dbReference>
<protein>
    <submittedName>
        <fullName evidence="3">Tigger transposable element-derived 6, partial</fullName>
    </submittedName>
</protein>
<evidence type="ECO:0000313" key="3">
    <source>
        <dbReference type="EMBL" id="CAB3988957.1"/>
    </source>
</evidence>
<comment type="caution">
    <text evidence="3">The sequence shown here is derived from an EMBL/GenBank/DDBJ whole genome shotgun (WGS) entry which is preliminary data.</text>
</comment>
<keyword evidence="4" id="KW-1185">Reference proteome</keyword>
<name>A0A7D9HMU0_PARCT</name>
<dbReference type="PANTHER" id="PTHR19303">
    <property type="entry name" value="TRANSPOSON"/>
    <property type="match status" value="1"/>
</dbReference>